<name>A0A1C0ASB9_9ACTN</name>
<gene>
    <name evidence="1" type="ORF">BCR15_11420</name>
</gene>
<keyword evidence="2" id="KW-1185">Reference proteome</keyword>
<dbReference type="EMBL" id="MBQD01000002">
    <property type="protein sequence ID" value="OCL37075.1"/>
    <property type="molecule type" value="Genomic_DNA"/>
</dbReference>
<dbReference type="AlphaFoldDB" id="A0A1C0ASB9"/>
<protein>
    <submittedName>
        <fullName evidence="1">Uncharacterized protein</fullName>
    </submittedName>
</protein>
<dbReference type="Proteomes" id="UP000093501">
    <property type="component" value="Unassembled WGS sequence"/>
</dbReference>
<reference evidence="2" key="1">
    <citation type="submission" date="2016-07" db="EMBL/GenBank/DDBJ databases">
        <authorList>
            <person name="Florea S."/>
            <person name="Webb J.S."/>
            <person name="Jaromczyk J."/>
            <person name="Schardl C.L."/>
        </authorList>
    </citation>
    <scope>NUCLEOTIDE SEQUENCE [LARGE SCALE GENOMIC DNA]</scope>
    <source>
        <strain evidence="2">IPBSL-7</strain>
    </source>
</reference>
<dbReference type="RefSeq" id="WP_068749516.1">
    <property type="nucleotide sequence ID" value="NZ_LR214441.1"/>
</dbReference>
<organism evidence="1 2">
    <name type="scientific">Tessaracoccus lapidicaptus</name>
    <dbReference type="NCBI Taxonomy" id="1427523"/>
    <lineage>
        <taxon>Bacteria</taxon>
        <taxon>Bacillati</taxon>
        <taxon>Actinomycetota</taxon>
        <taxon>Actinomycetes</taxon>
        <taxon>Propionibacteriales</taxon>
        <taxon>Propionibacteriaceae</taxon>
        <taxon>Tessaracoccus</taxon>
    </lineage>
</organism>
<evidence type="ECO:0000313" key="2">
    <source>
        <dbReference type="Proteomes" id="UP000093501"/>
    </source>
</evidence>
<accession>A0A1C0ASB9</accession>
<evidence type="ECO:0000313" key="1">
    <source>
        <dbReference type="EMBL" id="OCL37075.1"/>
    </source>
</evidence>
<comment type="caution">
    <text evidence="1">The sequence shown here is derived from an EMBL/GenBank/DDBJ whole genome shotgun (WGS) entry which is preliminary data.</text>
</comment>
<proteinExistence type="predicted"/>
<sequence>MRRPDLQFLVFDDHGARYRRIEDAATLLRRTPPPIPIVIDWQPTVEVLLTLTPEALAEYDAIFVDFNLQSSQGLPRDERLRLDVAGSDDSMPSSRVSLDLRQATGMGVLLRVRELMSTPEYWDAWAVRASTGSRTERAWRDPRGSALYSFVEYADMTSRLFAAAAWAWFGARFFDGNSTVENMAQRLRSSRRADAVGTMQQRMVELAAGPLMTMLTLNPLGDSQLITPAENPSGFDWYRIYRRAREGRHQFAFGRPIKEAFHEIVGYTPELPVRRSHQFDVIAEHLHDAAQAFIDVWDTPPDGSDPFSDAADTETRPSTRTGYKFSWTQRDPLTEFLTHTSRFWDAPDVRLAFTHHMATRPRTAGR</sequence>